<evidence type="ECO:0000313" key="3">
    <source>
        <dbReference type="Proteomes" id="UP001341840"/>
    </source>
</evidence>
<evidence type="ECO:0000256" key="1">
    <source>
        <dbReference type="SAM" id="Phobius"/>
    </source>
</evidence>
<reference evidence="2 3" key="1">
    <citation type="journal article" date="2023" name="Plants (Basel)">
        <title>Bridging the Gap: Combining Genomics and Transcriptomics Approaches to Understand Stylosanthes scabra, an Orphan Legume from the Brazilian Caatinga.</title>
        <authorList>
            <person name="Ferreira-Neto J.R.C."/>
            <person name="da Silva M.D."/>
            <person name="Binneck E."/>
            <person name="de Melo N.F."/>
            <person name="da Silva R.H."/>
            <person name="de Melo A.L.T.M."/>
            <person name="Pandolfi V."/>
            <person name="Bustamante F.O."/>
            <person name="Brasileiro-Vidal A.C."/>
            <person name="Benko-Iseppon A.M."/>
        </authorList>
    </citation>
    <scope>NUCLEOTIDE SEQUENCE [LARGE SCALE GENOMIC DNA]</scope>
    <source>
        <tissue evidence="2">Leaves</tissue>
    </source>
</reference>
<keyword evidence="1" id="KW-0812">Transmembrane</keyword>
<evidence type="ECO:0000313" key="2">
    <source>
        <dbReference type="EMBL" id="MED6199636.1"/>
    </source>
</evidence>
<keyword evidence="1" id="KW-1133">Transmembrane helix</keyword>
<gene>
    <name evidence="2" type="ORF">PIB30_077755</name>
</gene>
<feature type="transmembrane region" description="Helical" evidence="1">
    <location>
        <begin position="188"/>
        <end position="211"/>
    </location>
</feature>
<keyword evidence="1" id="KW-0472">Membrane</keyword>
<accession>A0ABU6XP02</accession>
<protein>
    <submittedName>
        <fullName evidence="2">Uncharacterized protein</fullName>
    </submittedName>
</protein>
<sequence length="237" mass="25974">ESAYTAIRREVARLQILKPTIDSGGDTSQGKIGIRVAAKNKANRDGQGCSRLETTIRRSSPRDKEDKSYLYCTDCGIKKHTRISKGAVTIGIPEVTSNGGGEARREEENRDGKAVAVRSKTAPEASGELIDVKGGGSIPFSGKLKLKHCLYVPAYSSKLLSDILTKEIIGHGTRVMSCLLMERLPVNFGYGIGISDILHLGISSFYFLVFLQVTLNLSNVRLVFEQKIIEFPFSNQH</sequence>
<dbReference type="Proteomes" id="UP001341840">
    <property type="component" value="Unassembled WGS sequence"/>
</dbReference>
<keyword evidence="3" id="KW-1185">Reference proteome</keyword>
<dbReference type="EMBL" id="JASCZI010212503">
    <property type="protein sequence ID" value="MED6199636.1"/>
    <property type="molecule type" value="Genomic_DNA"/>
</dbReference>
<name>A0ABU6XP02_9FABA</name>
<feature type="non-terminal residue" evidence="2">
    <location>
        <position position="1"/>
    </location>
</feature>
<proteinExistence type="predicted"/>
<comment type="caution">
    <text evidence="2">The sequence shown here is derived from an EMBL/GenBank/DDBJ whole genome shotgun (WGS) entry which is preliminary data.</text>
</comment>
<organism evidence="2 3">
    <name type="scientific">Stylosanthes scabra</name>
    <dbReference type="NCBI Taxonomy" id="79078"/>
    <lineage>
        <taxon>Eukaryota</taxon>
        <taxon>Viridiplantae</taxon>
        <taxon>Streptophyta</taxon>
        <taxon>Embryophyta</taxon>
        <taxon>Tracheophyta</taxon>
        <taxon>Spermatophyta</taxon>
        <taxon>Magnoliopsida</taxon>
        <taxon>eudicotyledons</taxon>
        <taxon>Gunneridae</taxon>
        <taxon>Pentapetalae</taxon>
        <taxon>rosids</taxon>
        <taxon>fabids</taxon>
        <taxon>Fabales</taxon>
        <taxon>Fabaceae</taxon>
        <taxon>Papilionoideae</taxon>
        <taxon>50 kb inversion clade</taxon>
        <taxon>dalbergioids sensu lato</taxon>
        <taxon>Dalbergieae</taxon>
        <taxon>Pterocarpus clade</taxon>
        <taxon>Stylosanthes</taxon>
    </lineage>
</organism>